<feature type="transmembrane region" description="Helical" evidence="3">
    <location>
        <begin position="1400"/>
        <end position="1420"/>
    </location>
</feature>
<feature type="transmembrane region" description="Helical" evidence="3">
    <location>
        <begin position="654"/>
        <end position="674"/>
    </location>
</feature>
<feature type="transmembrane region" description="Helical" evidence="3">
    <location>
        <begin position="1182"/>
        <end position="1202"/>
    </location>
</feature>
<feature type="compositionally biased region" description="Low complexity" evidence="2">
    <location>
        <begin position="175"/>
        <end position="193"/>
    </location>
</feature>
<feature type="transmembrane region" description="Helical" evidence="3">
    <location>
        <begin position="916"/>
        <end position="934"/>
    </location>
</feature>
<feature type="transmembrane region" description="Helical" evidence="3">
    <location>
        <begin position="319"/>
        <end position="341"/>
    </location>
</feature>
<feature type="transmembrane region" description="Helical" evidence="3">
    <location>
        <begin position="528"/>
        <end position="548"/>
    </location>
</feature>
<feature type="transmembrane region" description="Helical" evidence="3">
    <location>
        <begin position="445"/>
        <end position="465"/>
    </location>
</feature>
<dbReference type="PANTHER" id="PTHR24216:SF65">
    <property type="entry name" value="PAXILLIN-LIKE PROTEIN 1"/>
    <property type="match status" value="1"/>
</dbReference>
<feature type="transmembrane region" description="Helical" evidence="3">
    <location>
        <begin position="1089"/>
        <end position="1108"/>
    </location>
</feature>
<feature type="transmembrane region" description="Helical" evidence="3">
    <location>
        <begin position="946"/>
        <end position="965"/>
    </location>
</feature>
<feature type="transmembrane region" description="Helical" evidence="3">
    <location>
        <begin position="1372"/>
        <end position="1394"/>
    </location>
</feature>
<evidence type="ECO:0000256" key="3">
    <source>
        <dbReference type="SAM" id="Phobius"/>
    </source>
</evidence>
<feature type="region of interest" description="Disordered" evidence="2">
    <location>
        <begin position="116"/>
        <end position="246"/>
    </location>
</feature>
<keyword evidence="3" id="KW-0472">Membrane</keyword>
<feature type="transmembrane region" description="Helical" evidence="3">
    <location>
        <begin position="616"/>
        <end position="633"/>
    </location>
</feature>
<feature type="compositionally biased region" description="Low complexity" evidence="2">
    <location>
        <begin position="123"/>
        <end position="132"/>
    </location>
</feature>
<feature type="transmembrane region" description="Helical" evidence="3">
    <location>
        <begin position="1120"/>
        <end position="1136"/>
    </location>
</feature>
<feature type="transmembrane region" description="Helical" evidence="3">
    <location>
        <begin position="1214"/>
        <end position="1232"/>
    </location>
</feature>
<keyword evidence="3" id="KW-0812">Transmembrane</keyword>
<keyword evidence="3" id="KW-1133">Transmembrane helix</keyword>
<feature type="transmembrane region" description="Helical" evidence="3">
    <location>
        <begin position="260"/>
        <end position="281"/>
    </location>
</feature>
<feature type="transmembrane region" description="Helical" evidence="3">
    <location>
        <begin position="864"/>
        <end position="885"/>
    </location>
</feature>
<feature type="transmembrane region" description="Helical" evidence="3">
    <location>
        <begin position="971"/>
        <end position="990"/>
    </location>
</feature>
<feature type="transmembrane region" description="Helical" evidence="3">
    <location>
        <begin position="1299"/>
        <end position="1317"/>
    </location>
</feature>
<feature type="transmembrane region" description="Helical" evidence="3">
    <location>
        <begin position="892"/>
        <end position="910"/>
    </location>
</feature>
<feature type="transmembrane region" description="Helical" evidence="3">
    <location>
        <begin position="709"/>
        <end position="728"/>
    </location>
</feature>
<evidence type="ECO:0000256" key="2">
    <source>
        <dbReference type="SAM" id="MobiDB-lite"/>
    </source>
</evidence>
<feature type="transmembrane region" description="Helical" evidence="3">
    <location>
        <begin position="1427"/>
        <end position="1445"/>
    </location>
</feature>
<reference evidence="4 5" key="1">
    <citation type="submission" date="2022-04" db="EMBL/GenBank/DDBJ databases">
        <title>Hymenobacter sp. isolated from the air.</title>
        <authorList>
            <person name="Won M."/>
            <person name="Lee C.-M."/>
            <person name="Woen H.-Y."/>
            <person name="Kwon S.-W."/>
        </authorList>
    </citation>
    <scope>NUCLEOTIDE SEQUENCE [LARGE SCALE GENOMIC DNA]</scope>
    <source>
        <strain evidence="5">5516 S-25</strain>
    </source>
</reference>
<feature type="transmembrane region" description="Helical" evidence="3">
    <location>
        <begin position="796"/>
        <end position="816"/>
    </location>
</feature>
<gene>
    <name evidence="4" type="ORF">MWH26_02185</name>
</gene>
<feature type="transmembrane region" description="Helical" evidence="3">
    <location>
        <begin position="584"/>
        <end position="604"/>
    </location>
</feature>
<sequence length="1502" mass="159781">MGTSLLVLVVVVVAMLYQDLTKRVRELSQRLQQREDEHQALQATVERLRQELQLPHPDSPPAAAAPAPPPVAAPVPAAPPTPREWYRASAPAAPPAAAAVPPMAPASAPPAVIPPAPAPAAPPAQTEAALPTPASPLPPVAAPTATPEATPTTPETAPVPQPFQAPIAPEPRLVAPPTTSATSTTHSQPASQAPVRATSVPAEAAPVGSSPVAAFTTPAEPKVGPVSPPVPPRRPPLPQETEPSGPTWWDRAEQMILDNWTGILGAVVLVTGIGFLGVYAALRVSAPLRFGMITSFAGLLLGLHYYLRPKPFAARLHVWLQSSAAAVFLFACVGSVSVPGLQWAEAPLSYLLLLAGVAANLWLAWDASRESVATLHGVLSLVALAVLPPTLLPLAAAAGVTAFSIGITYRQRWKYQLLLSILSFFVFHQYWHYSLAATGPLGNSLRLSAMALVLLTGVAAAVVQYRKVYATTRFDGLLFSAHVLNWTCLGINLYQYSTGSPWKTVPLGLGALLTFGVARRARQLGIPWLFRTDSIISLALALFATFSLQGWHASGSLILLFMLLETLLVAFIMTREQEKIVSQVAMVGALVAAGCLLALNIGQITVYSPAELHRNAFLLLLSGLLGAGYFYLVGQQLRPDEEGSFAGRELHQGFGGMVGGLYAGAALLLLRALFGVLNPPVAALLSGTLAASGALFGAAWWLRRSPGWFRSLHFLSGQALLMVTIVGLHKAGLGWPATTALLYLETLLLAGALGWLGELLLYRVLVSVSLVGGGWFLLITTHAFRLLPAPELHGRLLLLVVLGVSSSGLLSLPARLARFTALLATTSQRGLHTALQLFTVLVYLTGTGLLAQALFGLAQPPVGLLLAGAVGTAAALGSLATGLLGRAGWFRAAHLPLSQLLLLVAILGLHEAGVSWPAVSTLLYAEVLAFALWLAWQSESGLYRGLVYFALALGAALPAVVYQTGYLPDSWRAALLVGAALASLGTQLLLSWRQAPAHDVLPLSYVAIYRVRLLSLLVGVQMLAAGGLVYEHTWAGWLAAGLGGALLLARRTLKVPGLWLGVVVAAVGYQGLQWSQVLPAGSAFRPGSVLVYLLPLLALPMVGLFCSWWEGRQQHVRWPWLYLGGAQLLVAAWAALAPRSEALPMLAWTLLAAGLAWAAQVVRGRFASAEALIRAGSPDRFLLHLTYGLLSLALLGHFTLLATDSVDLLAGIPARRFTAGALLLVLAGWAAFRPPATAPVYTSWRYLHPLLPEVTLLFGSFTVWDEVQLEWHSLLWIAAAFTLTLAGRTLPLRLRRLRVYGLLFFGAAVVAGSYVALTRLAEGQLLTLAGLTTMATTIGLFAYSAVALQHFPSNQAATWPRLLAPLAALGRLPARVLIPVLLYPSFTLLTLLLLQSFDRSVLTVLLMLEVVAAFISSLLLRRQDLRYAALAGTALCFGRLLLVDLKQHGTITRAIVFILMGVLLLGMNALYARFKSRFAPLPPDEEEPEPTASEENIADSLT</sequence>
<organism evidence="4 5">
    <name type="scientific">Hymenobacter sublimis</name>
    <dbReference type="NCBI Taxonomy" id="2933777"/>
    <lineage>
        <taxon>Bacteria</taxon>
        <taxon>Pseudomonadati</taxon>
        <taxon>Bacteroidota</taxon>
        <taxon>Cytophagia</taxon>
        <taxon>Cytophagales</taxon>
        <taxon>Hymenobacteraceae</taxon>
        <taxon>Hymenobacter</taxon>
    </lineage>
</organism>
<dbReference type="PANTHER" id="PTHR24216">
    <property type="entry name" value="PAXILLIN-RELATED"/>
    <property type="match status" value="1"/>
</dbReference>
<feature type="region of interest" description="Disordered" evidence="2">
    <location>
        <begin position="1482"/>
        <end position="1502"/>
    </location>
</feature>
<dbReference type="RefSeq" id="WP_247975867.1">
    <property type="nucleotide sequence ID" value="NZ_CP095848.1"/>
</dbReference>
<name>A0ABY4JA92_9BACT</name>
<dbReference type="Proteomes" id="UP000829647">
    <property type="component" value="Chromosome"/>
</dbReference>
<feature type="transmembrane region" description="Helical" evidence="3">
    <location>
        <begin position="348"/>
        <end position="365"/>
    </location>
</feature>
<evidence type="ECO:0000313" key="4">
    <source>
        <dbReference type="EMBL" id="UPL49731.1"/>
    </source>
</evidence>
<feature type="transmembrane region" description="Helical" evidence="3">
    <location>
        <begin position="1057"/>
        <end position="1077"/>
    </location>
</feature>
<feature type="transmembrane region" description="Helical" evidence="3">
    <location>
        <begin position="415"/>
        <end position="433"/>
    </location>
</feature>
<accession>A0ABY4JA92</accession>
<feature type="transmembrane region" description="Helical" evidence="3">
    <location>
        <begin position="1011"/>
        <end position="1028"/>
    </location>
</feature>
<feature type="transmembrane region" description="Helical" evidence="3">
    <location>
        <begin position="764"/>
        <end position="784"/>
    </location>
</feature>
<feature type="compositionally biased region" description="Pro residues" evidence="2">
    <location>
        <begin position="66"/>
        <end position="82"/>
    </location>
</feature>
<dbReference type="EMBL" id="CP095848">
    <property type="protein sequence ID" value="UPL49731.1"/>
    <property type="molecule type" value="Genomic_DNA"/>
</dbReference>
<feature type="transmembrane region" description="Helical" evidence="3">
    <location>
        <begin position="377"/>
        <end position="403"/>
    </location>
</feature>
<feature type="transmembrane region" description="Helical" evidence="3">
    <location>
        <begin position="1269"/>
        <end position="1287"/>
    </location>
</feature>
<protein>
    <submittedName>
        <fullName evidence="4">DUF2339 domain-containing protein</fullName>
    </submittedName>
</protein>
<feature type="transmembrane region" description="Helical" evidence="3">
    <location>
        <begin position="837"/>
        <end position="858"/>
    </location>
</feature>
<feature type="transmembrane region" description="Helical" evidence="3">
    <location>
        <begin position="1244"/>
        <end position="1263"/>
    </location>
</feature>
<feature type="region of interest" description="Disordered" evidence="2">
    <location>
        <begin position="54"/>
        <end position="90"/>
    </location>
</feature>
<feature type="transmembrane region" description="Helical" evidence="3">
    <location>
        <begin position="288"/>
        <end position="307"/>
    </location>
</feature>
<feature type="coiled-coil region" evidence="1">
    <location>
        <begin position="17"/>
        <end position="51"/>
    </location>
</feature>
<feature type="transmembrane region" description="Helical" evidence="3">
    <location>
        <begin position="1034"/>
        <end position="1050"/>
    </location>
</feature>
<keyword evidence="1" id="KW-0175">Coiled coil</keyword>
<feature type="compositionally biased region" description="Low complexity" evidence="2">
    <location>
        <begin position="142"/>
        <end position="156"/>
    </location>
</feature>
<evidence type="ECO:0000313" key="5">
    <source>
        <dbReference type="Proteomes" id="UP000829647"/>
    </source>
</evidence>
<evidence type="ECO:0000256" key="1">
    <source>
        <dbReference type="SAM" id="Coils"/>
    </source>
</evidence>
<keyword evidence="5" id="KW-1185">Reference proteome</keyword>
<feature type="transmembrane region" description="Helical" evidence="3">
    <location>
        <begin position="1329"/>
        <end position="1351"/>
    </location>
</feature>
<feature type="transmembrane region" description="Helical" evidence="3">
    <location>
        <begin position="680"/>
        <end position="702"/>
    </location>
</feature>
<feature type="transmembrane region" description="Helical" evidence="3">
    <location>
        <begin position="554"/>
        <end position="572"/>
    </location>
</feature>
<feature type="transmembrane region" description="Helical" evidence="3">
    <location>
        <begin position="1142"/>
        <end position="1162"/>
    </location>
</feature>
<proteinExistence type="predicted"/>
<feature type="transmembrane region" description="Helical" evidence="3">
    <location>
        <begin position="1451"/>
        <end position="1471"/>
    </location>
</feature>
<feature type="compositionally biased region" description="Pro residues" evidence="2">
    <location>
        <begin position="226"/>
        <end position="238"/>
    </location>
</feature>
<feature type="transmembrane region" description="Helical" evidence="3">
    <location>
        <begin position="740"/>
        <end position="757"/>
    </location>
</feature>